<dbReference type="SUPFAM" id="SSF55961">
    <property type="entry name" value="Bet v1-like"/>
    <property type="match status" value="2"/>
</dbReference>
<organism evidence="14 15">
    <name type="scientific">Arabidopsis arenosa</name>
    <name type="common">Sand rock-cress</name>
    <name type="synonym">Cardaminopsis arenosa</name>
    <dbReference type="NCBI Taxonomy" id="38785"/>
    <lineage>
        <taxon>Eukaryota</taxon>
        <taxon>Viridiplantae</taxon>
        <taxon>Streptophyta</taxon>
        <taxon>Embryophyta</taxon>
        <taxon>Tracheophyta</taxon>
        <taxon>Spermatophyta</taxon>
        <taxon>Magnoliopsida</taxon>
        <taxon>eudicotyledons</taxon>
        <taxon>Gunneridae</taxon>
        <taxon>Pentapetalae</taxon>
        <taxon>rosids</taxon>
        <taxon>malvids</taxon>
        <taxon>Brassicales</taxon>
        <taxon>Brassicaceae</taxon>
        <taxon>Camelineae</taxon>
        <taxon>Arabidopsis</taxon>
    </lineage>
</organism>
<feature type="region of interest" description="Disordered" evidence="11">
    <location>
        <begin position="1"/>
        <end position="74"/>
    </location>
</feature>
<keyword evidence="7" id="KW-0804">Transcription</keyword>
<name>A0A8S2AD78_ARAAE</name>
<dbReference type="InterPro" id="IPR042160">
    <property type="entry name" value="HD-Zip_IV"/>
</dbReference>
<dbReference type="SMART" id="SM00389">
    <property type="entry name" value="HOX"/>
    <property type="match status" value="1"/>
</dbReference>
<dbReference type="Gene3D" id="1.10.10.60">
    <property type="entry name" value="Homeodomain-like"/>
    <property type="match status" value="1"/>
</dbReference>
<dbReference type="InterPro" id="IPR023393">
    <property type="entry name" value="START-like_dom_sf"/>
</dbReference>
<dbReference type="AlphaFoldDB" id="A0A8S2AD78"/>
<evidence type="ECO:0000256" key="5">
    <source>
        <dbReference type="ARBA" id="ARBA00023125"/>
    </source>
</evidence>
<evidence type="ECO:0000256" key="4">
    <source>
        <dbReference type="ARBA" id="ARBA00023054"/>
    </source>
</evidence>
<dbReference type="GO" id="GO:0003677">
    <property type="term" value="F:DNA binding"/>
    <property type="evidence" value="ECO:0007669"/>
    <property type="project" value="UniProtKB-UniRule"/>
</dbReference>
<dbReference type="PROSITE" id="PS50848">
    <property type="entry name" value="START"/>
    <property type="match status" value="1"/>
</dbReference>
<evidence type="ECO:0000313" key="14">
    <source>
        <dbReference type="EMBL" id="CAE6025127.1"/>
    </source>
</evidence>
<dbReference type="PANTHER" id="PTHR45654:SF93">
    <property type="entry name" value="HOMEOBOX-LEUCINE ZIPPER PROTEIN HDG2-RELATED"/>
    <property type="match status" value="1"/>
</dbReference>
<dbReference type="Gene3D" id="3.30.530.20">
    <property type="match status" value="1"/>
</dbReference>
<gene>
    <name evidence="14" type="ORF">AARE701A_LOCUS10310</name>
</gene>
<feature type="domain" description="START" evidence="13">
    <location>
        <begin position="242"/>
        <end position="475"/>
    </location>
</feature>
<evidence type="ECO:0000256" key="11">
    <source>
        <dbReference type="SAM" id="MobiDB-lite"/>
    </source>
</evidence>
<dbReference type="Pfam" id="PF01852">
    <property type="entry name" value="START"/>
    <property type="match status" value="1"/>
</dbReference>
<dbReference type="CDD" id="cd08875">
    <property type="entry name" value="START_ArGLABRA2_like"/>
    <property type="match status" value="1"/>
</dbReference>
<dbReference type="Pfam" id="PF00046">
    <property type="entry name" value="Homeodomain"/>
    <property type="match status" value="1"/>
</dbReference>
<dbReference type="PANTHER" id="PTHR45654">
    <property type="entry name" value="HOMEOBOX-LEUCINE ZIPPER PROTEIN MERISTEM L1"/>
    <property type="match status" value="1"/>
</dbReference>
<evidence type="ECO:0000256" key="1">
    <source>
        <dbReference type="ARBA" id="ARBA00004123"/>
    </source>
</evidence>
<evidence type="ECO:0000256" key="3">
    <source>
        <dbReference type="ARBA" id="ARBA00023015"/>
    </source>
</evidence>
<dbReference type="PROSITE" id="PS50071">
    <property type="entry name" value="HOMEOBOX_2"/>
    <property type="match status" value="1"/>
</dbReference>
<dbReference type="GO" id="GO:0005634">
    <property type="term" value="C:nucleus"/>
    <property type="evidence" value="ECO:0007669"/>
    <property type="project" value="UniProtKB-SubCell"/>
</dbReference>
<keyword evidence="6 9" id="KW-0371">Homeobox</keyword>
<dbReference type="CDD" id="cd00086">
    <property type="entry name" value="homeodomain"/>
    <property type="match status" value="1"/>
</dbReference>
<evidence type="ECO:0000256" key="6">
    <source>
        <dbReference type="ARBA" id="ARBA00023155"/>
    </source>
</evidence>
<evidence type="ECO:0000259" key="12">
    <source>
        <dbReference type="PROSITE" id="PS50071"/>
    </source>
</evidence>
<dbReference type="InterPro" id="IPR002913">
    <property type="entry name" value="START_lipid-bd_dom"/>
</dbReference>
<dbReference type="Proteomes" id="UP000682877">
    <property type="component" value="Chromosome 4"/>
</dbReference>
<proteinExistence type="inferred from homology"/>
<dbReference type="FunFam" id="1.10.10.60:FF:000229">
    <property type="entry name" value="Homeobox-leucine zipper protein HDG1"/>
    <property type="match status" value="1"/>
</dbReference>
<evidence type="ECO:0000256" key="7">
    <source>
        <dbReference type="ARBA" id="ARBA00023163"/>
    </source>
</evidence>
<dbReference type="SUPFAM" id="SSF46689">
    <property type="entry name" value="Homeodomain-like"/>
    <property type="match status" value="1"/>
</dbReference>
<accession>A0A8S2AD78</accession>
<dbReference type="InterPro" id="IPR009057">
    <property type="entry name" value="Homeodomain-like_sf"/>
</dbReference>
<keyword evidence="5 9" id="KW-0238">DNA-binding</keyword>
<keyword evidence="8 9" id="KW-0539">Nucleus</keyword>
<evidence type="ECO:0000256" key="9">
    <source>
        <dbReference type="PROSITE-ProRule" id="PRU00108"/>
    </source>
</evidence>
<protein>
    <submittedName>
        <fullName evidence="14">Uncharacterized protein</fullName>
    </submittedName>
</protein>
<dbReference type="EMBL" id="LR999454">
    <property type="protein sequence ID" value="CAE6025127.1"/>
    <property type="molecule type" value="Genomic_DNA"/>
</dbReference>
<keyword evidence="15" id="KW-1185">Reference proteome</keyword>
<evidence type="ECO:0000256" key="10">
    <source>
        <dbReference type="RuleBase" id="RU000682"/>
    </source>
</evidence>
<reference evidence="14" key="1">
    <citation type="submission" date="2021-01" db="EMBL/GenBank/DDBJ databases">
        <authorList>
            <person name="Bezrukov I."/>
        </authorList>
    </citation>
    <scope>NUCLEOTIDE SEQUENCE</scope>
</reference>
<feature type="compositionally biased region" description="Low complexity" evidence="11">
    <location>
        <begin position="1"/>
        <end position="39"/>
    </location>
</feature>
<sequence length="724" mass="79384">MSQSNMVPVVNNGDGDNNENNNNVNNNNGGADNTNAGNDSGVQELGSGNTSSGNHGEGLENNQAPPPKKKRYNRHSQLQIQELESFFRECPHPDDNQRNALGVQLGLDPVQIKFWFQNKRTQSKNQQERHDNSELRTANNQLKFENQRLKEAIRQASCPKCGGKTAIGEMCFEEHHLRILNARMTEEIKQLSATAETIEKLRGKPVMSHPGMSPPTFEFGMGSNGRDVYGNVGNHSRETTGAADNKPIIMELAVGAMEELLVMAQVAEPLWMGGVDGTSLALNLAEYTRTFRKGLGPRLNGFRTEASRETGIVAMCPIGIVEMLMDENLWSTMFLGIVGRAKNHEQICADAAGNFNGNLQIMSAEYQVVSPLVSTRDSYFVRYSKQQGEGLWTVVDVSIDHLLPNLHPKCRRRPSGCLIQEIHSGYSKVTWVEHVEVDDSAGSYSIFKHLICTGQAFAANRWVAALARQCERISSMLATNFQSVDSGEHITLTNHGKMSMLKIAERVGRSFFNGLTSSMGSTFSGAGGEDIRVMTMKSVDDLGKPPGIILCAATSFWVPVPPNTVFDYLRDETNRAQWDVLCEGEMMQKIAEVINGRDNRNCASLLRKVNTCQTKMMIIQETSTDPTASFVLYAPVDMKSMEIALHGGGDPDFVALLPVGFAILPDGTGQPGGNEGGSLLTVSFQRLVELGPSGQLSTTSVATTENFIRRTVLRIKALFPCQTA</sequence>
<evidence type="ECO:0000256" key="2">
    <source>
        <dbReference type="ARBA" id="ARBA00006789"/>
    </source>
</evidence>
<dbReference type="SMART" id="SM00234">
    <property type="entry name" value="START"/>
    <property type="match status" value="1"/>
</dbReference>
<comment type="similarity">
    <text evidence="2">Belongs to the HD-ZIP homeobox family. Class IV subfamily.</text>
</comment>
<dbReference type="InterPro" id="IPR001356">
    <property type="entry name" value="HD"/>
</dbReference>
<keyword evidence="4" id="KW-0175">Coiled coil</keyword>
<keyword evidence="3" id="KW-0805">Transcription regulation</keyword>
<dbReference type="InterPro" id="IPR057993">
    <property type="entry name" value="HD-Zip_IV_C"/>
</dbReference>
<feature type="domain" description="Homeobox" evidence="12">
    <location>
        <begin position="66"/>
        <end position="126"/>
    </location>
</feature>
<comment type="subcellular location">
    <subcellularLocation>
        <location evidence="1 9 10">Nucleus</location>
    </subcellularLocation>
</comment>
<evidence type="ECO:0000259" key="13">
    <source>
        <dbReference type="PROSITE" id="PS50848"/>
    </source>
</evidence>
<dbReference type="Pfam" id="PF25797">
    <property type="entry name" value="PDF2_C"/>
    <property type="match status" value="1"/>
</dbReference>
<feature type="DNA-binding region" description="Homeobox" evidence="9">
    <location>
        <begin position="68"/>
        <end position="127"/>
    </location>
</feature>
<evidence type="ECO:0000313" key="15">
    <source>
        <dbReference type="Proteomes" id="UP000682877"/>
    </source>
</evidence>
<evidence type="ECO:0000256" key="8">
    <source>
        <dbReference type="ARBA" id="ARBA00023242"/>
    </source>
</evidence>
<dbReference type="GO" id="GO:0008289">
    <property type="term" value="F:lipid binding"/>
    <property type="evidence" value="ECO:0007669"/>
    <property type="project" value="InterPro"/>
</dbReference>